<dbReference type="PROSITE" id="PS51459">
    <property type="entry name" value="FIDO"/>
    <property type="match status" value="1"/>
</dbReference>
<sequence length="397" mass="45227">MISDKNYLLPALPGELPADILEKASLLPAKAAFLDGRLAPATRARLAALLEVTNTYYSNLIEGQYSAPADMQRAQAAPKRERKQLADLAMQQLGVQTGFERLMRRWDEDIAWQTMFSPWLVHQAHKALFKYAPPEQLKLHNSERYLVPGKLRSEPDEQVEVGNHLAPDAQVVKPMLELLQQFMGSYSDPRTRLIAALAYHHRLAWVHPFMDGNGRLVRLITHLQLVYLDLRPSLWSLSRGLARRQTEYYAAMANADRPREGDLDGRGQLSLKHYLGFIRFMLDVCLDQIDYMTEAVDPANMRVRIERLFKHHERISAAKIRPGSAAAVHALLSMGTMPRATFKTFLGLSERLAIEELKRLIELGIVLSPTPKSRDVEPGLPVWFAQEIFPDLHRRFI</sequence>
<dbReference type="SUPFAM" id="SSF140931">
    <property type="entry name" value="Fic-like"/>
    <property type="match status" value="1"/>
</dbReference>
<dbReference type="GO" id="GO:0005524">
    <property type="term" value="F:ATP binding"/>
    <property type="evidence" value="ECO:0007669"/>
    <property type="project" value="UniProtKB-KW"/>
</dbReference>
<name>A0A3R8W321_ECTOL</name>
<comment type="caution">
    <text evidence="4">The sequence shown here is derived from an EMBL/GenBank/DDBJ whole genome shotgun (WGS) entry which is preliminary data.</text>
</comment>
<dbReference type="PANTHER" id="PTHR13504:SF38">
    <property type="entry name" value="FIDO DOMAIN-CONTAINING PROTEIN"/>
    <property type="match status" value="1"/>
</dbReference>
<evidence type="ECO:0000259" key="3">
    <source>
        <dbReference type="PROSITE" id="PS51459"/>
    </source>
</evidence>
<organism evidence="4 5">
    <name type="scientific">Ectopseudomonas oleovorans</name>
    <name type="common">Pseudomonas oleovorans</name>
    <dbReference type="NCBI Taxonomy" id="301"/>
    <lineage>
        <taxon>Bacteria</taxon>
        <taxon>Pseudomonadati</taxon>
        <taxon>Pseudomonadota</taxon>
        <taxon>Gammaproteobacteria</taxon>
        <taxon>Pseudomonadales</taxon>
        <taxon>Pseudomonadaceae</taxon>
        <taxon>Ectopseudomonas</taxon>
    </lineage>
</organism>
<accession>A0A3R8W321</accession>
<dbReference type="Proteomes" id="UP000272833">
    <property type="component" value="Unassembled WGS sequence"/>
</dbReference>
<protein>
    <submittedName>
        <fullName evidence="4">Fic family protein</fullName>
    </submittedName>
</protein>
<dbReference type="Pfam" id="PF02661">
    <property type="entry name" value="Fic"/>
    <property type="match status" value="1"/>
</dbReference>
<evidence type="ECO:0000313" key="4">
    <source>
        <dbReference type="EMBL" id="RRW37639.1"/>
    </source>
</evidence>
<evidence type="ECO:0000313" key="5">
    <source>
        <dbReference type="Proteomes" id="UP000272833"/>
    </source>
</evidence>
<dbReference type="Gene3D" id="1.10.3290.10">
    <property type="entry name" value="Fido-like domain"/>
    <property type="match status" value="1"/>
</dbReference>
<evidence type="ECO:0000256" key="2">
    <source>
        <dbReference type="PIRSR" id="PIRSR640198-2"/>
    </source>
</evidence>
<gene>
    <name evidence="4" type="ORF">EGJ44_07340</name>
</gene>
<dbReference type="RefSeq" id="WP_125873964.1">
    <property type="nucleotide sequence ID" value="NZ_RHRS01000014.1"/>
</dbReference>
<feature type="active site" evidence="1">
    <location>
        <position position="207"/>
    </location>
</feature>
<feature type="binding site" evidence="2">
    <location>
        <begin position="211"/>
        <end position="218"/>
    </location>
    <ligand>
        <name>ATP</name>
        <dbReference type="ChEBI" id="CHEBI:30616"/>
    </ligand>
</feature>
<dbReference type="PANTHER" id="PTHR13504">
    <property type="entry name" value="FIDO DOMAIN-CONTAINING PROTEIN DDB_G0283145"/>
    <property type="match status" value="1"/>
</dbReference>
<proteinExistence type="predicted"/>
<dbReference type="EMBL" id="RHRS01000014">
    <property type="protein sequence ID" value="RRW37639.1"/>
    <property type="molecule type" value="Genomic_DNA"/>
</dbReference>
<evidence type="ECO:0000256" key="1">
    <source>
        <dbReference type="PIRSR" id="PIRSR640198-1"/>
    </source>
</evidence>
<feature type="domain" description="Fido" evidence="3">
    <location>
        <begin position="116"/>
        <end position="283"/>
    </location>
</feature>
<keyword evidence="2" id="KW-0067">ATP-binding</keyword>
<dbReference type="InterPro" id="IPR036597">
    <property type="entry name" value="Fido-like_dom_sf"/>
</dbReference>
<dbReference type="AlphaFoldDB" id="A0A3R8W321"/>
<dbReference type="InterPro" id="IPR003812">
    <property type="entry name" value="Fido"/>
</dbReference>
<dbReference type="InterPro" id="IPR040198">
    <property type="entry name" value="Fido_containing"/>
</dbReference>
<keyword evidence="2" id="KW-0547">Nucleotide-binding</keyword>
<feature type="binding site" evidence="2">
    <location>
        <begin position="161"/>
        <end position="164"/>
    </location>
    <ligand>
        <name>ATP</name>
        <dbReference type="ChEBI" id="CHEBI:30616"/>
    </ligand>
</feature>
<reference evidence="4 5" key="1">
    <citation type="submission" date="2018-10" db="EMBL/GenBank/DDBJ databases">
        <title>Transmission dynamics of multidrug resistant bacteria on intensive care unit surfaces.</title>
        <authorList>
            <person name="D'Souza A.W."/>
            <person name="Potter R.F."/>
            <person name="Wallace M."/>
            <person name="Shupe A."/>
            <person name="Patel S."/>
            <person name="Sun S."/>
            <person name="Gul D."/>
            <person name="Kwon J.H."/>
            <person name="Andleeb S."/>
            <person name="Burnham C.-A.D."/>
            <person name="Dantas G."/>
        </authorList>
    </citation>
    <scope>NUCLEOTIDE SEQUENCE [LARGE SCALE GENOMIC DNA]</scope>
    <source>
        <strain evidence="4 5">PO_271</strain>
    </source>
</reference>